<feature type="domain" description="CsgH-like" evidence="2">
    <location>
        <begin position="39"/>
        <end position="125"/>
    </location>
</feature>
<dbReference type="Proteomes" id="UP000191812">
    <property type="component" value="Unassembled WGS sequence"/>
</dbReference>
<comment type="caution">
    <text evidence="3">The sequence shown here is derived from an EMBL/GenBank/DDBJ whole genome shotgun (WGS) entry which is preliminary data.</text>
</comment>
<proteinExistence type="predicted"/>
<protein>
    <recommendedName>
        <fullName evidence="2">CsgH-like domain-containing protein</fullName>
    </recommendedName>
</protein>
<evidence type="ECO:0000313" key="4">
    <source>
        <dbReference type="Proteomes" id="UP000191812"/>
    </source>
</evidence>
<gene>
    <name evidence="3" type="ORF">AGR13a_Lc110119</name>
</gene>
<dbReference type="NCBIfam" id="NF041112">
    <property type="entry name" value="chap_CsgH_alph"/>
    <property type="match status" value="1"/>
</dbReference>
<keyword evidence="4" id="KW-1185">Reference proteome</keyword>
<feature type="chain" id="PRO_5046885746" description="CsgH-like domain-containing protein" evidence="1">
    <location>
        <begin position="27"/>
        <end position="153"/>
    </location>
</feature>
<evidence type="ECO:0000313" key="3">
    <source>
        <dbReference type="EMBL" id="CUX49400.1"/>
    </source>
</evidence>
<dbReference type="Gene3D" id="2.60.40.2420">
    <property type="match status" value="1"/>
</dbReference>
<evidence type="ECO:0000259" key="2">
    <source>
        <dbReference type="Pfam" id="PF21112"/>
    </source>
</evidence>
<feature type="signal peptide" evidence="1">
    <location>
        <begin position="1"/>
        <end position="26"/>
    </location>
</feature>
<keyword evidence="1" id="KW-0732">Signal</keyword>
<accession>A0ABP2BKS3</accession>
<dbReference type="InterPro" id="IPR047726">
    <property type="entry name" value="CsgH_dom"/>
</dbReference>
<name>A0ABP2BKS3_9HYPH</name>
<reference evidence="3 4" key="1">
    <citation type="submission" date="2016-01" db="EMBL/GenBank/DDBJ databases">
        <authorList>
            <person name="Regsiter A."/>
            <person name="william w."/>
        </authorList>
    </citation>
    <scope>NUCLEOTIDE SEQUENCE [LARGE SCALE GENOMIC DNA]</scope>
    <source>
        <strain evidence="3 4">CFBP 6927</strain>
    </source>
</reference>
<sequence>MPHTLRHPRRLAAILAMALLPFGAVAAISTAKEPAEGQRCEIRATPQAGMVRLEAVTKGDAGGGGTYSFHVEKSGGSGRSVVNQGGDFDAAAGRSQLLSSVTLDVKGARYKAVLDLVIEGRSFSCTKQIGGDYAAVVSYISRDKGAGFGALFF</sequence>
<dbReference type="InterPro" id="IPR053722">
    <property type="entry name" value="Curli_assembly_CsgC/AgfC"/>
</dbReference>
<dbReference type="EMBL" id="FBWH01000037">
    <property type="protein sequence ID" value="CUX49400.1"/>
    <property type="molecule type" value="Genomic_DNA"/>
</dbReference>
<organism evidence="3 4">
    <name type="scientific">Agrobacterium genomosp. 13 str. CFBP 6927</name>
    <dbReference type="NCBI Taxonomy" id="1183428"/>
    <lineage>
        <taxon>Bacteria</taxon>
        <taxon>Pseudomonadati</taxon>
        <taxon>Pseudomonadota</taxon>
        <taxon>Alphaproteobacteria</taxon>
        <taxon>Hyphomicrobiales</taxon>
        <taxon>Rhizobiaceae</taxon>
        <taxon>Rhizobium/Agrobacterium group</taxon>
        <taxon>Agrobacterium</taxon>
        <taxon>Agrobacterium tumefaciens complex</taxon>
    </lineage>
</organism>
<dbReference type="InterPro" id="IPR048632">
    <property type="entry name" value="CsgH-like"/>
</dbReference>
<evidence type="ECO:0000256" key="1">
    <source>
        <dbReference type="SAM" id="SignalP"/>
    </source>
</evidence>
<dbReference type="Pfam" id="PF21112">
    <property type="entry name" value="CsgH"/>
    <property type="match status" value="1"/>
</dbReference>